<dbReference type="Proteomes" id="UP000177515">
    <property type="component" value="Chromosome 1"/>
</dbReference>
<protein>
    <submittedName>
        <fullName evidence="2">Uncharacterized protein</fullName>
    </submittedName>
</protein>
<organism evidence="2 3">
    <name type="scientific">Cupriavidus malaysiensis</name>
    <dbReference type="NCBI Taxonomy" id="367825"/>
    <lineage>
        <taxon>Bacteria</taxon>
        <taxon>Pseudomonadati</taxon>
        <taxon>Pseudomonadota</taxon>
        <taxon>Betaproteobacteria</taxon>
        <taxon>Burkholderiales</taxon>
        <taxon>Burkholderiaceae</taxon>
        <taxon>Cupriavidus</taxon>
    </lineage>
</organism>
<reference evidence="2 3" key="1">
    <citation type="submission" date="2016-10" db="EMBL/GenBank/DDBJ databases">
        <title>Complete genome sequences of three Cupriavidus strains isolated from various Malaysian environments.</title>
        <authorList>
            <person name="Abdullah A.A.-A."/>
            <person name="Shafie N.A.H."/>
            <person name="Lau N.S."/>
        </authorList>
    </citation>
    <scope>NUCLEOTIDE SEQUENCE [LARGE SCALE GENOMIC DNA]</scope>
    <source>
        <strain evidence="2 3">USMAA1020</strain>
    </source>
</reference>
<proteinExistence type="predicted"/>
<feature type="region of interest" description="Disordered" evidence="1">
    <location>
        <begin position="21"/>
        <end position="63"/>
    </location>
</feature>
<dbReference type="RefSeq" id="WP_071012931.1">
    <property type="nucleotide sequence ID" value="NZ_CP017754.1"/>
</dbReference>
<evidence type="ECO:0000313" key="3">
    <source>
        <dbReference type="Proteomes" id="UP000177515"/>
    </source>
</evidence>
<accession>A0ABN4TGX9</accession>
<dbReference type="EMBL" id="CP017754">
    <property type="protein sequence ID" value="AOZ06417.1"/>
    <property type="molecule type" value="Genomic_DNA"/>
</dbReference>
<evidence type="ECO:0000256" key="1">
    <source>
        <dbReference type="SAM" id="MobiDB-lite"/>
    </source>
</evidence>
<feature type="compositionally biased region" description="Basic and acidic residues" evidence="1">
    <location>
        <begin position="45"/>
        <end position="63"/>
    </location>
</feature>
<keyword evidence="3" id="KW-1185">Reference proteome</keyword>
<evidence type="ECO:0000313" key="2">
    <source>
        <dbReference type="EMBL" id="AOZ06417.1"/>
    </source>
</evidence>
<feature type="compositionally biased region" description="Polar residues" evidence="1">
    <location>
        <begin position="26"/>
        <end position="38"/>
    </location>
</feature>
<gene>
    <name evidence="2" type="ORF">BKK80_11735</name>
</gene>
<name>A0ABN4TGX9_9BURK</name>
<sequence>MSVTLKFWSEDGEVAAVDVPPAELATQLNPSPTGTTVAQPPAHRSQPERWTMPDEPDHLGDFA</sequence>